<evidence type="ECO:0000313" key="6">
    <source>
        <dbReference type="EMBL" id="KAF6065144.1"/>
    </source>
</evidence>
<feature type="compositionally biased region" description="Polar residues" evidence="3">
    <location>
        <begin position="197"/>
        <end position="216"/>
    </location>
</feature>
<dbReference type="InterPro" id="IPR011993">
    <property type="entry name" value="PH-like_dom_sf"/>
</dbReference>
<feature type="region of interest" description="Disordered" evidence="3">
    <location>
        <begin position="1"/>
        <end position="281"/>
    </location>
</feature>
<dbReference type="SUPFAM" id="SSF46785">
    <property type="entry name" value="Winged helix' DNA-binding domain"/>
    <property type="match status" value="1"/>
</dbReference>
<dbReference type="Proteomes" id="UP000536275">
    <property type="component" value="Unassembled WGS sequence"/>
</dbReference>
<dbReference type="InterPro" id="IPR036388">
    <property type="entry name" value="WH-like_DNA-bd_sf"/>
</dbReference>
<keyword evidence="1" id="KW-0597">Phosphoprotein</keyword>
<feature type="domain" description="CNH" evidence="5">
    <location>
        <begin position="1064"/>
        <end position="1356"/>
    </location>
</feature>
<feature type="compositionally biased region" description="Polar residues" evidence="3">
    <location>
        <begin position="121"/>
        <end position="151"/>
    </location>
</feature>
<feature type="compositionally biased region" description="Low complexity" evidence="3">
    <location>
        <begin position="247"/>
        <end position="262"/>
    </location>
</feature>
<feature type="region of interest" description="Disordered" evidence="3">
    <location>
        <begin position="294"/>
        <end position="357"/>
    </location>
</feature>
<dbReference type="InterPro" id="IPR052233">
    <property type="entry name" value="Rho-type_GEFs"/>
</dbReference>
<sequence>MSSNSSWSNNDSYQSRNNPNNGNNHNPHLMSQQHSQSVNIPSHLLPQAFIEQQQQPPQPQPQQYPQDGQAHNKNPPINNRFHQSQPPQSRHQYIPSKQEQMQQPYPTAEQNNQHFPPPQERSYSFSSTMDPGSPSKMTPPNFSQRNQSFSGYQQPPPQQQQYPQSPHKAYNQQTHTHQGGLQQPYIAQRQNMPPGYINQNPYSQQNRSVSSLTQDRTGAPVQHLPYPVNNDDPGYQLQPSAIQSHHPPQQQQQQQQPPLQTRRQLRKAPSSNLPPIQTDQVYYSPDARRIVSTPTHQQNFPTPIPPEARTKSLTSASLKNQKQPSQPSQPYFQQISESPGKDSNARNSSSSSLHHTFSLTSKSRSFTSISKLSSLSTKKFGSSSSVNTNKLDRYQSSGTIRNNHNHNHTNQTSHNIHYAKPSVYPAILSEVAKLFKEAIILTINTKDGLEYHDTFTGKMAVDILCRIIRTNDRNLALLLGRSLDAQKFFHDVTYNHRLRDSVHEIYAFNNVYNDVDFFNEENGGAGSVSNGENSALNSKHGSFLDSSTQLQNALNDHISDYHTSQSSGSLTKIASSATGNGSVGVAGKELSASQQTGVNGVFTILTECYSPTCSRNSLCYSIACPRRLEQQARLNLKPQGGLQRAVSKLSLHDQEETETLWHKTVPQSVLDKLDKHEKTRQELIYEFVYTERDYVKDLEFMTDFYIMPLRNPANNIIPDYQRETFIQTVFGGVPDLLRLAKRLSEALTRRQQQQKPVIETIGDVFLDYVGDFEPFVTYSGNKVFATFEHERQQQVNMKYARFLDAIEKKPESRRQDLSSFLIKGVQRPARYQLLLSGILKHTKPESPDYKYLTKAKEEIEKLLVKINIQTGECTDRHKVMVLHRLLGKQTLENRFNFKLSYNNRIIYQVTLNRKRDNEKIDLYLFEHALLLVKHKIQNKREQHKVFEKPMYLPLLFVNSGMEIPTNRTIMPHRYHGSLVSDTSIRPQRAESNYIGNTLNSSSTPKFQLNFFGLGSNQVHASLFADDLTIQNQVLSQISAQQKKLIDANDIFSLCKFETRRFTGNNKINCAVPCYGGKKLLYGTDSGVWVSTVRSISATSNEKICSDPTMVISKTYVTQIEVIVEYSKLLVLSDKSLYEFDLSCTDSLDHVKNTKSGKLLLSHVSFFKVGVCDGKLLVIGARTGSSHSICIFEPVNPFDKSNKNKNKRLEIQEINFSSDPISISFLKTKLCIGCAKGFEILSSQTGTKESILDEADPSLDFATQRESVTPLAIHRLGRDFLLCYSEFVFLINRNGWRTNHDWGIFWEGNPQNVAIFFPYLLSFEPGFVEIRDLHTTNLLRALTGENIRFLHSNEHEAMFACEENGYDIIISIDFLNLKPKSPT</sequence>
<feature type="domain" description="DH" evidence="4">
    <location>
        <begin position="679"/>
        <end position="869"/>
    </location>
</feature>
<dbReference type="Gene3D" id="2.30.29.30">
    <property type="entry name" value="Pleckstrin-homology domain (PH domain)/Phosphotyrosine-binding domain (PTB)"/>
    <property type="match status" value="1"/>
</dbReference>
<evidence type="ECO:0000256" key="3">
    <source>
        <dbReference type="SAM" id="MobiDB-lite"/>
    </source>
</evidence>
<organism evidence="6 7">
    <name type="scientific">Candida albicans</name>
    <name type="common">Yeast</name>
    <dbReference type="NCBI Taxonomy" id="5476"/>
    <lineage>
        <taxon>Eukaryota</taxon>
        <taxon>Fungi</taxon>
        <taxon>Dikarya</taxon>
        <taxon>Ascomycota</taxon>
        <taxon>Saccharomycotina</taxon>
        <taxon>Pichiomycetes</taxon>
        <taxon>Debaryomycetaceae</taxon>
        <taxon>Candida/Lodderomyces clade</taxon>
        <taxon>Candida</taxon>
    </lineage>
</organism>
<dbReference type="PROSITE" id="PS50010">
    <property type="entry name" value="DH_2"/>
    <property type="match status" value="1"/>
</dbReference>
<name>A0A8H6BVP8_CANAX</name>
<dbReference type="Pfam" id="PF15405">
    <property type="entry name" value="PH_5"/>
    <property type="match status" value="1"/>
</dbReference>
<evidence type="ECO:0000259" key="5">
    <source>
        <dbReference type="PROSITE" id="PS50219"/>
    </source>
</evidence>
<dbReference type="InterPro" id="IPR041675">
    <property type="entry name" value="PH_5"/>
</dbReference>
<evidence type="ECO:0000256" key="1">
    <source>
        <dbReference type="ARBA" id="ARBA00022553"/>
    </source>
</evidence>
<protein>
    <submittedName>
        <fullName evidence="6">CNH domain family protein</fullName>
    </submittedName>
</protein>
<dbReference type="Pfam" id="PF00780">
    <property type="entry name" value="CNH"/>
    <property type="match status" value="1"/>
</dbReference>
<feature type="compositionally biased region" description="Polar residues" evidence="3">
    <location>
        <begin position="269"/>
        <end position="281"/>
    </location>
</feature>
<dbReference type="InterPro" id="IPR001180">
    <property type="entry name" value="CNH_dom"/>
</dbReference>
<keyword evidence="2" id="KW-0344">Guanine-nucleotide releasing factor</keyword>
<dbReference type="Gene3D" id="1.10.10.10">
    <property type="entry name" value="Winged helix-like DNA-binding domain superfamily/Winged helix DNA-binding domain"/>
    <property type="match status" value="1"/>
</dbReference>
<feature type="compositionally biased region" description="Polar residues" evidence="3">
    <location>
        <begin position="69"/>
        <end position="114"/>
    </location>
</feature>
<dbReference type="InterPro" id="IPR035899">
    <property type="entry name" value="DBL_dom_sf"/>
</dbReference>
<proteinExistence type="predicted"/>
<dbReference type="CDD" id="cd00160">
    <property type="entry name" value="RhoGEF"/>
    <property type="match status" value="1"/>
</dbReference>
<feature type="compositionally biased region" description="Low complexity" evidence="3">
    <location>
        <begin position="1"/>
        <end position="28"/>
    </location>
</feature>
<dbReference type="InterPro" id="IPR000591">
    <property type="entry name" value="DEP_dom"/>
</dbReference>
<dbReference type="SMART" id="SM00036">
    <property type="entry name" value="CNH"/>
    <property type="match status" value="1"/>
</dbReference>
<dbReference type="InterPro" id="IPR000219">
    <property type="entry name" value="DH_dom"/>
</dbReference>
<dbReference type="PROSITE" id="PS50219">
    <property type="entry name" value="CNH"/>
    <property type="match status" value="1"/>
</dbReference>
<dbReference type="PANTHER" id="PTHR46572:SF2">
    <property type="entry name" value="RHO1 GDP-GTP EXCHANGE PROTEIN 1-RELATED"/>
    <property type="match status" value="1"/>
</dbReference>
<reference evidence="6 7" key="1">
    <citation type="submission" date="2020-03" db="EMBL/GenBank/DDBJ databases">
        <title>FDA dAtabase for Regulatory Grade micrObial Sequences (FDA-ARGOS): Supporting development and validation of Infectious Disease Dx tests.</title>
        <authorList>
            <person name="Campos J."/>
            <person name="Goldberg B."/>
            <person name="Tallon L."/>
            <person name="Sadzewicz L."/>
            <person name="Vavikolanu K."/>
            <person name="Mehta A."/>
            <person name="Aluvathingal J."/>
            <person name="Nadendla S."/>
            <person name="Nandy P."/>
            <person name="Geyer C."/>
            <person name="Yan Y."/>
            <person name="Sichtig H."/>
        </authorList>
    </citation>
    <scope>NUCLEOTIDE SEQUENCE [LARGE SCALE GENOMIC DNA]</scope>
    <source>
        <strain evidence="6 7">FDAARGOS_656</strain>
    </source>
</reference>
<feature type="compositionally biased region" description="Low complexity" evidence="3">
    <location>
        <begin position="348"/>
        <end position="357"/>
    </location>
</feature>
<dbReference type="Gene3D" id="1.20.900.10">
    <property type="entry name" value="Dbl homology (DH) domain"/>
    <property type="match status" value="1"/>
</dbReference>
<comment type="caution">
    <text evidence="6">The sequence shown here is derived from an EMBL/GenBank/DDBJ whole genome shotgun (WGS) entry which is preliminary data.</text>
</comment>
<feature type="compositionally biased region" description="Polar residues" evidence="3">
    <location>
        <begin position="29"/>
        <end position="40"/>
    </location>
</feature>
<dbReference type="InterPro" id="IPR036390">
    <property type="entry name" value="WH_DNA-bd_sf"/>
</dbReference>
<accession>A0A8H6BVP8</accession>
<dbReference type="SUPFAM" id="SSF48065">
    <property type="entry name" value="DBL homology domain (DH-domain)"/>
    <property type="match status" value="1"/>
</dbReference>
<dbReference type="GO" id="GO:0035556">
    <property type="term" value="P:intracellular signal transduction"/>
    <property type="evidence" value="ECO:0007669"/>
    <property type="project" value="InterPro"/>
</dbReference>
<evidence type="ECO:0000313" key="7">
    <source>
        <dbReference type="Proteomes" id="UP000536275"/>
    </source>
</evidence>
<dbReference type="SMART" id="SM00325">
    <property type="entry name" value="RhoGEF"/>
    <property type="match status" value="1"/>
</dbReference>
<feature type="compositionally biased region" description="Low complexity" evidence="3">
    <location>
        <begin position="172"/>
        <end position="183"/>
    </location>
</feature>
<gene>
    <name evidence="6" type="ORF">FOB64_004914</name>
</gene>
<dbReference type="GO" id="GO:0005085">
    <property type="term" value="F:guanyl-nucleotide exchange factor activity"/>
    <property type="evidence" value="ECO:0007669"/>
    <property type="project" value="UniProtKB-KW"/>
</dbReference>
<dbReference type="Pfam" id="PF00610">
    <property type="entry name" value="DEP"/>
    <property type="match status" value="1"/>
</dbReference>
<dbReference type="Pfam" id="PF00621">
    <property type="entry name" value="RhoGEF"/>
    <property type="match status" value="1"/>
</dbReference>
<evidence type="ECO:0000256" key="2">
    <source>
        <dbReference type="ARBA" id="ARBA00022658"/>
    </source>
</evidence>
<dbReference type="SMART" id="SM00049">
    <property type="entry name" value="DEP"/>
    <property type="match status" value="1"/>
</dbReference>
<dbReference type="EMBL" id="JABWAD010000059">
    <property type="protein sequence ID" value="KAF6065144.1"/>
    <property type="molecule type" value="Genomic_DNA"/>
</dbReference>
<feature type="compositionally biased region" description="Polar residues" evidence="3">
    <location>
        <begin position="311"/>
        <end position="320"/>
    </location>
</feature>
<feature type="compositionally biased region" description="Low complexity" evidence="3">
    <location>
        <begin position="321"/>
        <end position="336"/>
    </location>
</feature>
<evidence type="ECO:0000259" key="4">
    <source>
        <dbReference type="PROSITE" id="PS50010"/>
    </source>
</evidence>
<dbReference type="PANTHER" id="PTHR46572">
    <property type="entry name" value="RHO1 GDP-GTP EXCHANGE PROTEIN 1-RELATED"/>
    <property type="match status" value="1"/>
</dbReference>
<dbReference type="CDD" id="cd04435">
    <property type="entry name" value="DEP_fRom2"/>
    <property type="match status" value="1"/>
</dbReference>